<comment type="caution">
    <text evidence="24">The sequence shown here is derived from an EMBL/GenBank/DDBJ whole genome shotgun (WGS) entry which is preliminary data.</text>
</comment>
<dbReference type="InterPro" id="IPR005034">
    <property type="entry name" value="Dicer_dimerisation"/>
</dbReference>
<dbReference type="SMART" id="SM00487">
    <property type="entry name" value="DEXDc"/>
    <property type="match status" value="1"/>
</dbReference>
<dbReference type="FunFam" id="1.10.1520.10:FF:000015">
    <property type="entry name" value="Dicer-like protein 1"/>
    <property type="match status" value="1"/>
</dbReference>
<dbReference type="PROSITE" id="PS51192">
    <property type="entry name" value="HELICASE_ATP_BIND_1"/>
    <property type="match status" value="1"/>
</dbReference>
<dbReference type="GO" id="GO:0005737">
    <property type="term" value="C:cytoplasm"/>
    <property type="evidence" value="ECO:0007669"/>
    <property type="project" value="TreeGrafter"/>
</dbReference>
<dbReference type="InterPro" id="IPR038248">
    <property type="entry name" value="Dicer_dimer_sf"/>
</dbReference>
<dbReference type="SUPFAM" id="SSF52540">
    <property type="entry name" value="P-loop containing nucleoside triphosphate hydrolases"/>
    <property type="match status" value="2"/>
</dbReference>
<keyword evidence="25" id="KW-1185">Reference proteome</keyword>
<keyword evidence="8" id="KW-0378">Hydrolase</keyword>
<evidence type="ECO:0000256" key="5">
    <source>
        <dbReference type="ARBA" id="ARBA00022723"/>
    </source>
</evidence>
<dbReference type="InterPro" id="IPR003100">
    <property type="entry name" value="PAZ_dom"/>
</dbReference>
<evidence type="ECO:0000256" key="16">
    <source>
        <dbReference type="ARBA" id="ARBA00035116"/>
    </source>
</evidence>
<keyword evidence="15" id="KW-0464">Manganese</keyword>
<dbReference type="Proteomes" id="UP001140453">
    <property type="component" value="Unassembled WGS sequence"/>
</dbReference>
<dbReference type="Pfam" id="PF00636">
    <property type="entry name" value="Ribonuclease_3"/>
    <property type="match status" value="2"/>
</dbReference>
<accession>A0A9W9CWV5</accession>
<comment type="similarity">
    <text evidence="16 17">Belongs to the helicase family. Dicer subfamily.</text>
</comment>
<dbReference type="PROSITE" id="PS50821">
    <property type="entry name" value="PAZ"/>
    <property type="match status" value="1"/>
</dbReference>
<evidence type="ECO:0000259" key="21">
    <source>
        <dbReference type="PROSITE" id="PS51192"/>
    </source>
</evidence>
<evidence type="ECO:0000256" key="7">
    <source>
        <dbReference type="ARBA" id="ARBA00022741"/>
    </source>
</evidence>
<dbReference type="SMART" id="SM00535">
    <property type="entry name" value="RIBOc"/>
    <property type="match status" value="2"/>
</dbReference>
<proteinExistence type="inferred from homology"/>
<evidence type="ECO:0000256" key="17">
    <source>
        <dbReference type="PROSITE-ProRule" id="PRU00657"/>
    </source>
</evidence>
<dbReference type="GO" id="GO:0004386">
    <property type="term" value="F:helicase activity"/>
    <property type="evidence" value="ECO:0007669"/>
    <property type="project" value="UniProtKB-KW"/>
</dbReference>
<dbReference type="EMBL" id="JAPEVB010000003">
    <property type="protein sequence ID" value="KAJ4390605.1"/>
    <property type="molecule type" value="Genomic_DNA"/>
</dbReference>
<organism evidence="24 25">
    <name type="scientific">Gnomoniopsis smithogilvyi</name>
    <dbReference type="NCBI Taxonomy" id="1191159"/>
    <lineage>
        <taxon>Eukaryota</taxon>
        <taxon>Fungi</taxon>
        <taxon>Dikarya</taxon>
        <taxon>Ascomycota</taxon>
        <taxon>Pezizomycotina</taxon>
        <taxon>Sordariomycetes</taxon>
        <taxon>Sordariomycetidae</taxon>
        <taxon>Diaporthales</taxon>
        <taxon>Gnomoniaceae</taxon>
        <taxon>Gnomoniopsis</taxon>
    </lineage>
</organism>
<evidence type="ECO:0000256" key="14">
    <source>
        <dbReference type="ARBA" id="ARBA00023118"/>
    </source>
</evidence>
<feature type="domain" description="Helicase C-terminal" evidence="22">
    <location>
        <begin position="476"/>
        <end position="638"/>
    </location>
</feature>
<dbReference type="PROSITE" id="PS51194">
    <property type="entry name" value="HELICASE_CTER"/>
    <property type="match status" value="1"/>
</dbReference>
<sequence>MGDAPSSASASPGRMSLNSPDEALQMLQRASISQIKGSDPKNHTSSHKGCAPDVVGSLADTRDHDIDDDTEYRSADEEVTRLVLSEPTKARKVTQKKKLEQANFAKWLTTNQRNLTKKATNVPSQQAESLRYMVKSWEGGDKIIGKARDYQLELFERAKNENTIAILDTGSGKTLIAVLLLEHTINQELEDRKNGLSRRLAFFLVDKVALAFQQQAVLDCNLAHSSAVFSGESVKHSWTGGFWASELAKHEVIVCTAEILKQLLQYAYIRIDQINLLIFDEAHHTKKSHPYARIIKDFYVAGKERGLRVPRIFGMTASPVDAIIDVRQAATELEAMLHSRIATTADPDALKRSVSKPKNEVVAKYAPLGRAIDTTLTERLSRVIGNNKIFAKSFSFAKSSVRELGPWLVDRMWKLVFVSDEILKLEVKTERNFTKNMATAEVVETRKFAVQSARALVENHELPKPEDSLLSSKTRLLVQILMSHFSSRDSQIRCIVFVERRWTAKLLTDFFANYRILPGLKVGSLMGASQLDGTSETSFREQIKTIIDFKKGILNCIFATSVAEEGLDIPDCNLIIRFDLCKTMIQYIQSRGRARQAESTYIHIIEQGNGEHARNIYQNAENESLLRKFCSTQPEDRLLKGSDHDMEYFLKKEGKLLKYTIEATGAKLTYHNSMTILQDFINSLRNQEDFVEGMPLAADYSIAPFDGGFLCEITMPASAPFTNVRGRVYSTKQVAKCSAAFEACLRLIKGKFLDDNLRSKFAERRRHLLANAQLAVSSKKKTKYDLRLKPLLWAELGALEKLYATALTLAKPNALERLSRPLFLLTRSPLPTMKAFPLFFGPGEKGLSSDLVTIGLSVPIVPSKEDVQLFRRFTLKIFQDLFNKRYSVNAEEMCYFFVPTNKTHHAFSFPVSEDPRSLIDWPLLNYVWNNEAEVYTGQEPDEFFRDKYVIDPHDGSRRFWLRGVRRDLNCQDPVPDEVEIQPTYREWKRGEVAHNILNWSVTAWKATREAREKLWAENQPVAVGIYASLRRDYLADFKEDRKNRICFFALEPMRISPLGADIAAMGYLLPSTIHRIEQNLIALDACELLGLNIHPDLALEALTQDSDNQAENEDNNYLELFEPLNFQPGMGNNYERLEFLGDSFLKMATTISIFTLIPNKDEFDYHCERMLMICNQNLFNVALEAKLQEYIRSKAFERGTWYPVWKLEFGKTHLKTLKQMDDHQLADKSIADVCEALIGAAYMTTRKENDFDMAVQAVTRLVDHKRHTMKAWGDYYAAYRIPDWQAVPANAAEVDMARKIEEITGYTFKYPRILRSAFRHPSRPYVYDRVPTYQRLEFLGDALLDMACVDYLFHIAPDKGPQWLTEHKMAMVSNQFLGCLAVSLGFHKFILHNQSTIGNQILEYVTELTSARQKAEDAAEAAGKTRSEFARDYWVDASQPPKCIADVLEAYLGAIFVDSEYDYATIQRFFNKHMLPYFSEMRIYDTFANKHPVTFFTHYVFEKFGCHAYGLHAEEISVRDGDDVITGQTKVVAGILIHGHVVEGAVRESGRYAKVAAARKAMAKVQDMTKEDFVKEYSCKCKLVEEPDDIHESATPI</sequence>
<dbReference type="PROSITE" id="PS00517">
    <property type="entry name" value="RNASE_3_1"/>
    <property type="match status" value="2"/>
</dbReference>
<evidence type="ECO:0000256" key="15">
    <source>
        <dbReference type="ARBA" id="ARBA00023211"/>
    </source>
</evidence>
<keyword evidence="7" id="KW-0547">Nucleotide-binding</keyword>
<feature type="domain" description="Dicer dsRNA-binding fold" evidence="23">
    <location>
        <begin position="673"/>
        <end position="767"/>
    </location>
</feature>
<keyword evidence="5" id="KW-0479">Metal-binding</keyword>
<evidence type="ECO:0000259" key="23">
    <source>
        <dbReference type="PROSITE" id="PS51327"/>
    </source>
</evidence>
<dbReference type="GO" id="GO:0003677">
    <property type="term" value="F:DNA binding"/>
    <property type="evidence" value="ECO:0007669"/>
    <property type="project" value="InterPro"/>
</dbReference>
<dbReference type="InterPro" id="IPR001650">
    <property type="entry name" value="Helicase_C-like"/>
</dbReference>
<evidence type="ECO:0000256" key="10">
    <source>
        <dbReference type="ARBA" id="ARBA00022833"/>
    </source>
</evidence>
<gene>
    <name evidence="24" type="primary">dcl1</name>
    <name evidence="24" type="ORF">N0V93_004201</name>
</gene>
<keyword evidence="11" id="KW-0067">ATP-binding</keyword>
<evidence type="ECO:0000256" key="6">
    <source>
        <dbReference type="ARBA" id="ARBA00022737"/>
    </source>
</evidence>
<dbReference type="GO" id="GO:0004525">
    <property type="term" value="F:ribonuclease III activity"/>
    <property type="evidence" value="ECO:0007669"/>
    <property type="project" value="InterPro"/>
</dbReference>
<dbReference type="SUPFAM" id="SSF69065">
    <property type="entry name" value="RNase III domain-like"/>
    <property type="match status" value="2"/>
</dbReference>
<dbReference type="GO" id="GO:0030422">
    <property type="term" value="P:siRNA processing"/>
    <property type="evidence" value="ECO:0007669"/>
    <property type="project" value="TreeGrafter"/>
</dbReference>
<evidence type="ECO:0000256" key="18">
    <source>
        <dbReference type="SAM" id="MobiDB-lite"/>
    </source>
</evidence>
<keyword evidence="9" id="KW-0347">Helicase</keyword>
<evidence type="ECO:0000256" key="3">
    <source>
        <dbReference type="ARBA" id="ARBA00020797"/>
    </source>
</evidence>
<evidence type="ECO:0000256" key="11">
    <source>
        <dbReference type="ARBA" id="ARBA00022840"/>
    </source>
</evidence>
<dbReference type="PANTHER" id="PTHR14950:SF62">
    <property type="entry name" value="DICER-LIKE PROTEIN 1"/>
    <property type="match status" value="1"/>
</dbReference>
<dbReference type="GO" id="GO:0051607">
    <property type="term" value="P:defense response to virus"/>
    <property type="evidence" value="ECO:0007669"/>
    <property type="project" value="UniProtKB-KW"/>
</dbReference>
<evidence type="ECO:0000259" key="20">
    <source>
        <dbReference type="PROSITE" id="PS50821"/>
    </source>
</evidence>
<evidence type="ECO:0000259" key="19">
    <source>
        <dbReference type="PROSITE" id="PS50142"/>
    </source>
</evidence>
<dbReference type="GO" id="GO:0046872">
    <property type="term" value="F:metal ion binding"/>
    <property type="evidence" value="ECO:0007669"/>
    <property type="project" value="UniProtKB-KW"/>
</dbReference>
<dbReference type="CDD" id="cd18034">
    <property type="entry name" value="DEXHc_dicer"/>
    <property type="match status" value="1"/>
</dbReference>
<feature type="domain" description="PAZ" evidence="20">
    <location>
        <begin position="922"/>
        <end position="1057"/>
    </location>
</feature>
<evidence type="ECO:0000259" key="22">
    <source>
        <dbReference type="PROSITE" id="PS51194"/>
    </source>
</evidence>
<dbReference type="PROSITE" id="PS50142">
    <property type="entry name" value="RNASE_3_2"/>
    <property type="match status" value="2"/>
</dbReference>
<dbReference type="Gene3D" id="3.30.160.380">
    <property type="entry name" value="Dicer dimerisation domain"/>
    <property type="match status" value="1"/>
</dbReference>
<dbReference type="Gene3D" id="3.40.50.300">
    <property type="entry name" value="P-loop containing nucleotide triphosphate hydrolases"/>
    <property type="match status" value="2"/>
</dbReference>
<dbReference type="Pfam" id="PF00271">
    <property type="entry name" value="Helicase_C"/>
    <property type="match status" value="1"/>
</dbReference>
<keyword evidence="14" id="KW-0051">Antiviral defense</keyword>
<evidence type="ECO:0000313" key="24">
    <source>
        <dbReference type="EMBL" id="KAJ4390605.1"/>
    </source>
</evidence>
<dbReference type="GO" id="GO:0005524">
    <property type="term" value="F:ATP binding"/>
    <property type="evidence" value="ECO:0007669"/>
    <property type="project" value="UniProtKB-KW"/>
</dbReference>
<evidence type="ECO:0000256" key="8">
    <source>
        <dbReference type="ARBA" id="ARBA00022801"/>
    </source>
</evidence>
<evidence type="ECO:0000313" key="25">
    <source>
        <dbReference type="Proteomes" id="UP001140453"/>
    </source>
</evidence>
<dbReference type="GO" id="GO:0003723">
    <property type="term" value="F:RNA binding"/>
    <property type="evidence" value="ECO:0007669"/>
    <property type="project" value="UniProtKB-UniRule"/>
</dbReference>
<comment type="cofactor">
    <cofactor evidence="2">
        <name>Mg(2+)</name>
        <dbReference type="ChEBI" id="CHEBI:18420"/>
    </cofactor>
</comment>
<feature type="region of interest" description="Disordered" evidence="18">
    <location>
        <begin position="1"/>
        <end position="68"/>
    </location>
</feature>
<evidence type="ECO:0000256" key="2">
    <source>
        <dbReference type="ARBA" id="ARBA00001946"/>
    </source>
</evidence>
<evidence type="ECO:0000256" key="1">
    <source>
        <dbReference type="ARBA" id="ARBA00001936"/>
    </source>
</evidence>
<dbReference type="Pfam" id="PF24995">
    <property type="entry name" value="DSRM_2"/>
    <property type="match status" value="1"/>
</dbReference>
<comment type="cofactor">
    <cofactor evidence="1">
        <name>Mn(2+)</name>
        <dbReference type="ChEBI" id="CHEBI:29035"/>
    </cofactor>
</comment>
<dbReference type="InterPro" id="IPR036389">
    <property type="entry name" value="RNase_III_sf"/>
</dbReference>
<dbReference type="InterPro" id="IPR014001">
    <property type="entry name" value="Helicase_ATP-bd"/>
</dbReference>
<keyword evidence="6" id="KW-0677">Repeat</keyword>
<feature type="domain" description="RNase III" evidence="19">
    <location>
        <begin position="1089"/>
        <end position="1246"/>
    </location>
</feature>
<dbReference type="GO" id="GO:0005634">
    <property type="term" value="C:nucleus"/>
    <property type="evidence" value="ECO:0007669"/>
    <property type="project" value="TreeGrafter"/>
</dbReference>
<feature type="domain" description="RNase III" evidence="19">
    <location>
        <begin position="1297"/>
        <end position="1460"/>
    </location>
</feature>
<dbReference type="PANTHER" id="PTHR14950">
    <property type="entry name" value="DICER-RELATED"/>
    <property type="match status" value="1"/>
</dbReference>
<evidence type="ECO:0000256" key="13">
    <source>
        <dbReference type="ARBA" id="ARBA00022884"/>
    </source>
</evidence>
<feature type="compositionally biased region" description="Low complexity" evidence="18">
    <location>
        <begin position="1"/>
        <end position="12"/>
    </location>
</feature>
<dbReference type="InterPro" id="IPR027417">
    <property type="entry name" value="P-loop_NTPase"/>
</dbReference>
<dbReference type="InterPro" id="IPR006935">
    <property type="entry name" value="Helicase/UvrB_N"/>
</dbReference>
<dbReference type="CDD" id="cd18802">
    <property type="entry name" value="SF2_C_dicer"/>
    <property type="match status" value="1"/>
</dbReference>
<dbReference type="PROSITE" id="PS51327">
    <property type="entry name" value="DICER_DSRBF"/>
    <property type="match status" value="1"/>
</dbReference>
<protein>
    <recommendedName>
        <fullName evidence="3">Dicer-like protein 1</fullName>
    </recommendedName>
</protein>
<dbReference type="OrthoDB" id="416741at2759"/>
<reference evidence="24" key="1">
    <citation type="submission" date="2022-10" db="EMBL/GenBank/DDBJ databases">
        <title>Tapping the CABI collections for fungal endophytes: first genome assemblies for Collariella, Neodidymelliopsis, Ascochyta clinopodiicola, Didymella pomorum, Didymosphaeria variabile, Neocosmospora piperis and Neocucurbitaria cava.</title>
        <authorList>
            <person name="Hill R."/>
        </authorList>
    </citation>
    <scope>NUCLEOTIDE SEQUENCE</scope>
    <source>
        <strain evidence="24">IMI 355082</strain>
    </source>
</reference>
<dbReference type="Pfam" id="PF03368">
    <property type="entry name" value="Dicer_dimer"/>
    <property type="match status" value="1"/>
</dbReference>
<dbReference type="InterPro" id="IPR056755">
    <property type="entry name" value="DSRM_2"/>
</dbReference>
<feature type="domain" description="Helicase ATP-binding" evidence="21">
    <location>
        <begin position="154"/>
        <end position="337"/>
    </location>
</feature>
<keyword evidence="10" id="KW-0862">Zinc</keyword>
<evidence type="ECO:0000256" key="12">
    <source>
        <dbReference type="ARBA" id="ARBA00022842"/>
    </source>
</evidence>
<name>A0A9W9CWV5_9PEZI</name>
<evidence type="ECO:0000256" key="9">
    <source>
        <dbReference type="ARBA" id="ARBA00022806"/>
    </source>
</evidence>
<keyword evidence="12" id="KW-0460">Magnesium</keyword>
<dbReference type="CDD" id="cd00593">
    <property type="entry name" value="RIBOc"/>
    <property type="match status" value="2"/>
</dbReference>
<keyword evidence="4" id="KW-0930">Antiviral protein</keyword>
<dbReference type="Gene3D" id="1.10.1520.10">
    <property type="entry name" value="Ribonuclease III domain"/>
    <property type="match status" value="2"/>
</dbReference>
<dbReference type="SMART" id="SM00490">
    <property type="entry name" value="HELICc"/>
    <property type="match status" value="1"/>
</dbReference>
<dbReference type="InterPro" id="IPR000999">
    <property type="entry name" value="RNase_III_dom"/>
</dbReference>
<dbReference type="Pfam" id="PF04851">
    <property type="entry name" value="ResIII"/>
    <property type="match status" value="1"/>
</dbReference>
<evidence type="ECO:0000256" key="4">
    <source>
        <dbReference type="ARBA" id="ARBA00022721"/>
    </source>
</evidence>
<dbReference type="GO" id="GO:0050688">
    <property type="term" value="P:regulation of defense response to virus"/>
    <property type="evidence" value="ECO:0007669"/>
    <property type="project" value="UniProtKB-KW"/>
</dbReference>
<keyword evidence="13 17" id="KW-0694">RNA-binding</keyword>